<protein>
    <submittedName>
        <fullName evidence="1">Uncharacterized protein</fullName>
    </submittedName>
</protein>
<feature type="non-terminal residue" evidence="1">
    <location>
        <position position="10"/>
    </location>
</feature>
<reference evidence="1" key="1">
    <citation type="submission" date="2021-02" db="EMBL/GenBank/DDBJ databases">
        <authorList>
            <person name="Nowell W R."/>
        </authorList>
    </citation>
    <scope>NUCLEOTIDE SEQUENCE</scope>
</reference>
<evidence type="ECO:0000313" key="1">
    <source>
        <dbReference type="EMBL" id="CAF4395396.1"/>
    </source>
</evidence>
<sequence length="10" mass="1119">MGQPTSRQSQ</sequence>
<dbReference type="EMBL" id="CAJOBE010064027">
    <property type="protein sequence ID" value="CAF4395396.1"/>
    <property type="molecule type" value="Genomic_DNA"/>
</dbReference>
<comment type="caution">
    <text evidence="1">The sequence shown here is derived from an EMBL/GenBank/DDBJ whole genome shotgun (WGS) entry which is preliminary data.</text>
</comment>
<name>A0A820NPY3_9BILA</name>
<evidence type="ECO:0000313" key="2">
    <source>
        <dbReference type="Proteomes" id="UP000663874"/>
    </source>
</evidence>
<dbReference type="Proteomes" id="UP000663874">
    <property type="component" value="Unassembled WGS sequence"/>
</dbReference>
<organism evidence="1 2">
    <name type="scientific">Rotaria sordida</name>
    <dbReference type="NCBI Taxonomy" id="392033"/>
    <lineage>
        <taxon>Eukaryota</taxon>
        <taxon>Metazoa</taxon>
        <taxon>Spiralia</taxon>
        <taxon>Gnathifera</taxon>
        <taxon>Rotifera</taxon>
        <taxon>Eurotatoria</taxon>
        <taxon>Bdelloidea</taxon>
        <taxon>Philodinida</taxon>
        <taxon>Philodinidae</taxon>
        <taxon>Rotaria</taxon>
    </lineage>
</organism>
<accession>A0A820NPY3</accession>
<gene>
    <name evidence="1" type="ORF">FNK824_LOCUS43768</name>
</gene>
<proteinExistence type="predicted"/>